<accession>A0A5N6KYX4</accession>
<organism evidence="3 4">
    <name type="scientific">Carpinus fangiana</name>
    <dbReference type="NCBI Taxonomy" id="176857"/>
    <lineage>
        <taxon>Eukaryota</taxon>
        <taxon>Viridiplantae</taxon>
        <taxon>Streptophyta</taxon>
        <taxon>Embryophyta</taxon>
        <taxon>Tracheophyta</taxon>
        <taxon>Spermatophyta</taxon>
        <taxon>Magnoliopsida</taxon>
        <taxon>eudicotyledons</taxon>
        <taxon>Gunneridae</taxon>
        <taxon>Pentapetalae</taxon>
        <taxon>rosids</taxon>
        <taxon>fabids</taxon>
        <taxon>Fagales</taxon>
        <taxon>Betulaceae</taxon>
        <taxon>Carpinus</taxon>
    </lineage>
</organism>
<name>A0A5N6KYX4_9ROSI</name>
<dbReference type="Gene3D" id="3.40.50.300">
    <property type="entry name" value="P-loop containing nucleotide triphosphate hydrolases"/>
    <property type="match status" value="1"/>
</dbReference>
<dbReference type="Pfam" id="PF13424">
    <property type="entry name" value="TPR_12"/>
    <property type="match status" value="2"/>
</dbReference>
<dbReference type="InterPro" id="IPR019734">
    <property type="entry name" value="TPR_rpt"/>
</dbReference>
<reference evidence="3 4" key="1">
    <citation type="submission" date="2019-06" db="EMBL/GenBank/DDBJ databases">
        <title>A chromosomal-level reference genome of Carpinus fangiana (Coryloideae, Betulaceae).</title>
        <authorList>
            <person name="Yang X."/>
            <person name="Wang Z."/>
            <person name="Zhang L."/>
            <person name="Hao G."/>
            <person name="Liu J."/>
            <person name="Yang Y."/>
        </authorList>
    </citation>
    <scope>NUCLEOTIDE SEQUENCE [LARGE SCALE GENOMIC DNA]</scope>
    <source>
        <strain evidence="3">Cfa_2016G</strain>
        <tissue evidence="3">Leaf</tissue>
    </source>
</reference>
<comment type="caution">
    <text evidence="3">The sequence shown here is derived from an EMBL/GenBank/DDBJ whole genome shotgun (WGS) entry which is preliminary data.</text>
</comment>
<dbReference type="SMART" id="SM00028">
    <property type="entry name" value="TPR"/>
    <property type="match status" value="5"/>
</dbReference>
<dbReference type="Pfam" id="PF13181">
    <property type="entry name" value="TPR_8"/>
    <property type="match status" value="1"/>
</dbReference>
<dbReference type="SUPFAM" id="SSF52540">
    <property type="entry name" value="P-loop containing nucleoside triphosphate hydrolases"/>
    <property type="match status" value="1"/>
</dbReference>
<feature type="repeat" description="TPR" evidence="1">
    <location>
        <begin position="816"/>
        <end position="849"/>
    </location>
</feature>
<dbReference type="Gene3D" id="3.40.50.1580">
    <property type="entry name" value="Nucleoside phosphorylase domain"/>
    <property type="match status" value="1"/>
</dbReference>
<evidence type="ECO:0000259" key="2">
    <source>
        <dbReference type="Pfam" id="PF01048"/>
    </source>
</evidence>
<dbReference type="OrthoDB" id="1658288at2759"/>
<gene>
    <name evidence="3" type="ORF">FH972_024644</name>
</gene>
<proteinExistence type="predicted"/>
<dbReference type="Pfam" id="PF01048">
    <property type="entry name" value="PNP_UDP_1"/>
    <property type="match status" value="1"/>
</dbReference>
<dbReference type="InterPro" id="IPR027417">
    <property type="entry name" value="P-loop_NTPase"/>
</dbReference>
<protein>
    <recommendedName>
        <fullName evidence="2">Nucleoside phosphorylase domain-containing protein</fullName>
    </recommendedName>
</protein>
<dbReference type="InterPro" id="IPR011990">
    <property type="entry name" value="TPR-like_helical_dom_sf"/>
</dbReference>
<dbReference type="GO" id="GO:0003824">
    <property type="term" value="F:catalytic activity"/>
    <property type="evidence" value="ECO:0007669"/>
    <property type="project" value="InterPro"/>
</dbReference>
<evidence type="ECO:0000313" key="3">
    <source>
        <dbReference type="EMBL" id="KAB8360911.1"/>
    </source>
</evidence>
<sequence>MAVTSFENPVPFRPRAFPFERTTPNSPLTFRTRILRRDDFTVGWICALKHELAASRAMLDHEYTQDNIEDGDPTDQNIYKWGKIGKHNVVMASLPAGRYGIGAAASVAKDMLRSYRSLRMNLLVGIGGGVRSKKTEMDLGDVVVSMPTETFGGVIQYDLGKVLPNGNFQRRGYLDKPPPILLKAVQSLQSTHDMKGSQITANLDRMMHKFPLMSNQYSWPGTIKTPSPLTSQEQDAIREHAKEPRVHYGLIASGNRVIASVQEREKICQDGNILCIEMEAAGLMDDFKCLVIRGICDFANAEKSDEWQNYAAATAAAYARELLQEIPYSTARELSDAEQDPASYTLTDGYAAGLQLGQVYKLDKSLFVGREADLAAIEDCLLVKPEFPRTAIIAGLGGMGKTQLTLHFATMHQHKYSSIWCLDASSTSSLKKSLVGIAKFASRLQGGQSMSAEGAEDEATILARILRWLSEPANNRWLLVYDNYDDPDLPGIRSPTGYDIREYFPSVVQGSIIITTRSPKVQIGKLIHLKTLPELNLGLEILGRRSRRSGVIEDPGAIRLAKRLNGLPLALAAAGDYLHDCPDTFDQYLESYENAWTEVVATSNLPEYEDRTLHSTWNVSFQRIERVAPEAAQFLRLLAYFDNKDIFYELFLAENKIDTCLSRNDVIDIVPGWFRDITSSRVKFNSAMKKLQDYSFVEIDDEKQSYSMHSCVHDWTLEDLNGQVNEQLFNISVACLASLLPTERIPSYWSVISRLEGHGSRILHYRMRELGVSTEPHDVKIYFSLACMFHDQGKFEGAKRFCINVLERFDEAEYFWQLFVLLGDAQFALGDFDEAEKSLHKAIKIAGSRESDGDDLFYCYNSLGRIYVIRGKWDNAETILVKSLQGCDDAEENNAAKLGALGFLGSLYLMQKRWQEAEAILRRAHAGFQLALECDNASKVPIKTKMLEQREEIFWATLKWTRKLRGCTPETCMIQNNLGELLSQQQRFGEAKELLSHAIEGYREIYGANHMETISSKSNLARLFEKQGQDDDANAIWRTISPECKETLISLYESQGFEQDADAVRRVVAREKAQGG</sequence>
<dbReference type="PANTHER" id="PTHR46082">
    <property type="entry name" value="ATP/GTP-BINDING PROTEIN-RELATED"/>
    <property type="match status" value="1"/>
</dbReference>
<evidence type="ECO:0000256" key="1">
    <source>
        <dbReference type="PROSITE-ProRule" id="PRU00339"/>
    </source>
</evidence>
<dbReference type="GO" id="GO:0009116">
    <property type="term" value="P:nucleoside metabolic process"/>
    <property type="evidence" value="ECO:0007669"/>
    <property type="project" value="InterPro"/>
</dbReference>
<keyword evidence="1" id="KW-0802">TPR repeat</keyword>
<dbReference type="Gene3D" id="1.25.40.10">
    <property type="entry name" value="Tetratricopeptide repeat domain"/>
    <property type="match status" value="2"/>
</dbReference>
<dbReference type="EMBL" id="VIBQ01000017">
    <property type="protein sequence ID" value="KAB8360911.1"/>
    <property type="molecule type" value="Genomic_DNA"/>
</dbReference>
<dbReference type="PROSITE" id="PS50005">
    <property type="entry name" value="TPR"/>
    <property type="match status" value="1"/>
</dbReference>
<dbReference type="InterPro" id="IPR035994">
    <property type="entry name" value="Nucleoside_phosphorylase_sf"/>
</dbReference>
<evidence type="ECO:0000313" key="4">
    <source>
        <dbReference type="Proteomes" id="UP000327013"/>
    </source>
</evidence>
<feature type="domain" description="Nucleoside phosphorylase" evidence="2">
    <location>
        <begin position="42"/>
        <end position="323"/>
    </location>
</feature>
<dbReference type="Proteomes" id="UP000327013">
    <property type="component" value="Unassembled WGS sequence"/>
</dbReference>
<dbReference type="InterPro" id="IPR053137">
    <property type="entry name" value="NLR-like"/>
</dbReference>
<dbReference type="PANTHER" id="PTHR46082:SF6">
    <property type="entry name" value="AAA+ ATPASE DOMAIN-CONTAINING PROTEIN-RELATED"/>
    <property type="match status" value="1"/>
</dbReference>
<dbReference type="AlphaFoldDB" id="A0A5N6KYX4"/>
<dbReference type="InterPro" id="IPR000845">
    <property type="entry name" value="Nucleoside_phosphorylase_d"/>
</dbReference>
<keyword evidence="4" id="KW-1185">Reference proteome</keyword>
<dbReference type="SUPFAM" id="SSF48452">
    <property type="entry name" value="TPR-like"/>
    <property type="match status" value="1"/>
</dbReference>
<dbReference type="SUPFAM" id="SSF53167">
    <property type="entry name" value="Purine and uridine phosphorylases"/>
    <property type="match status" value="1"/>
</dbReference>